<proteinExistence type="predicted"/>
<gene>
    <name evidence="1" type="ORF">EI71_00869</name>
</gene>
<protein>
    <submittedName>
        <fullName evidence="1">Uncharacterized protein DUF2804</fullName>
    </submittedName>
</protein>
<comment type="caution">
    <text evidence="1">The sequence shown here is derived from an EMBL/GenBank/DDBJ whole genome shotgun (WGS) entry which is preliminary data.</text>
</comment>
<keyword evidence="2" id="KW-1185">Reference proteome</keyword>
<dbReference type="AlphaFoldDB" id="A0A397RYS5"/>
<dbReference type="PANTHER" id="PTHR35868:SF3">
    <property type="entry name" value="DUF2804 DOMAIN-CONTAINING PROTEIN"/>
    <property type="match status" value="1"/>
</dbReference>
<evidence type="ECO:0000313" key="1">
    <source>
        <dbReference type="EMBL" id="RIA77716.1"/>
    </source>
</evidence>
<dbReference type="InParanoid" id="A0A397RYS5"/>
<dbReference type="PANTHER" id="PTHR35868">
    <property type="entry name" value="DUF2804 DOMAIN-CONTAINING PROTEIN-RELATED"/>
    <property type="match status" value="1"/>
</dbReference>
<sequence>MGINKYLDQKELSSGPLLDLKGDLQEAGFSFQMVREYDRSKIKANKTRIKEWDYYYIGNNHHGVAFTIDDNYLYGLGSVSILDFDNKKYITKSSMKFLTKGKVSLPASSKYGDITWKDKNYYLHFYNKDKRRTIDVKINNYDNNLPFLAHFELEEVMDDSMVIATPFDKPKHFYYNEKKNCMRAKGYYQFGGERVEFFDMDTFAILDWGRGVWTYKNTWYWSGLSGISNGIEVGFNLGYGFGNTKCATENMLFYDKKAYKLKDCVFNIPKDEKGNYKYLEPWTINSEDGDINLTFTPILDREDNTNLLVLKSLQHQVFGYFNGTIKVDDLEVKIDDIVSFAERVTNYW</sequence>
<dbReference type="RefSeq" id="WP_119016024.1">
    <property type="nucleotide sequence ID" value="NZ_QXEV01000007.1"/>
</dbReference>
<name>A0A397RYS5_9MOLU</name>
<dbReference type="EMBL" id="QXEV01000007">
    <property type="protein sequence ID" value="RIA77716.1"/>
    <property type="molecule type" value="Genomic_DNA"/>
</dbReference>
<evidence type="ECO:0000313" key="2">
    <source>
        <dbReference type="Proteomes" id="UP000266506"/>
    </source>
</evidence>
<dbReference type="InterPro" id="IPR021243">
    <property type="entry name" value="DUF2804"/>
</dbReference>
<organism evidence="1 2">
    <name type="scientific">Anaeroplasma bactoclasticum</name>
    <dbReference type="NCBI Taxonomy" id="2088"/>
    <lineage>
        <taxon>Bacteria</taxon>
        <taxon>Bacillati</taxon>
        <taxon>Mycoplasmatota</taxon>
        <taxon>Mollicutes</taxon>
        <taxon>Anaeroplasmatales</taxon>
        <taxon>Anaeroplasmataceae</taxon>
        <taxon>Anaeroplasma</taxon>
    </lineage>
</organism>
<dbReference type="Proteomes" id="UP000266506">
    <property type="component" value="Unassembled WGS sequence"/>
</dbReference>
<accession>A0A397RYS5</accession>
<reference evidence="1 2" key="1">
    <citation type="submission" date="2018-08" db="EMBL/GenBank/DDBJ databases">
        <title>Genomic Encyclopedia of Archaeal and Bacterial Type Strains, Phase II (KMG-II): from individual species to whole genera.</title>
        <authorList>
            <person name="Goeker M."/>
        </authorList>
    </citation>
    <scope>NUCLEOTIDE SEQUENCE [LARGE SCALE GENOMIC DNA]</scope>
    <source>
        <strain evidence="1 2">ATCC 27112</strain>
    </source>
</reference>
<dbReference type="Pfam" id="PF10974">
    <property type="entry name" value="DUF2804"/>
    <property type="match status" value="1"/>
</dbReference>
<dbReference type="OrthoDB" id="9762066at2"/>